<protein>
    <submittedName>
        <fullName evidence="10">AAA+ ATPase domain</fullName>
    </submittedName>
</protein>
<dbReference type="Gene3D" id="3.40.50.300">
    <property type="entry name" value="P-loop containing nucleotide triphosphate hydrolases"/>
    <property type="match status" value="1"/>
</dbReference>
<dbReference type="InterPro" id="IPR034732">
    <property type="entry name" value="EPHD"/>
</dbReference>
<reference evidence="10 11" key="1">
    <citation type="journal article" date="2017" name="Mol. Plant">
        <title>The Genome of Medicinal Plant Macleaya cordata Provides New Insights into Benzylisoquinoline Alkaloids Metabolism.</title>
        <authorList>
            <person name="Liu X."/>
            <person name="Liu Y."/>
            <person name="Huang P."/>
            <person name="Ma Y."/>
            <person name="Qing Z."/>
            <person name="Tang Q."/>
            <person name="Cao H."/>
            <person name="Cheng P."/>
            <person name="Zheng Y."/>
            <person name="Yuan Z."/>
            <person name="Zhou Y."/>
            <person name="Liu J."/>
            <person name="Tang Z."/>
            <person name="Zhuo Y."/>
            <person name="Zhang Y."/>
            <person name="Yu L."/>
            <person name="Huang J."/>
            <person name="Yang P."/>
            <person name="Peng Q."/>
            <person name="Zhang J."/>
            <person name="Jiang W."/>
            <person name="Zhang Z."/>
            <person name="Lin K."/>
            <person name="Ro D.K."/>
            <person name="Chen X."/>
            <person name="Xiong X."/>
            <person name="Shang Y."/>
            <person name="Huang S."/>
            <person name="Zeng J."/>
        </authorList>
    </citation>
    <scope>NUCLEOTIDE SEQUENCE [LARGE SCALE GENOMIC DNA]</scope>
    <source>
        <strain evidence="11">cv. BLH2017</strain>
        <tissue evidence="10">Root</tissue>
    </source>
</reference>
<dbReference type="Gene3D" id="1.10.8.60">
    <property type="match status" value="1"/>
</dbReference>
<dbReference type="Gene3D" id="3.30.40.10">
    <property type="entry name" value="Zinc/RING finger domain, C3HC4 (zinc finger)"/>
    <property type="match status" value="1"/>
</dbReference>
<dbReference type="GO" id="GO:0045815">
    <property type="term" value="P:transcription initiation-coupled chromatin remodeling"/>
    <property type="evidence" value="ECO:0007669"/>
    <property type="project" value="TreeGrafter"/>
</dbReference>
<dbReference type="GO" id="GO:0003682">
    <property type="term" value="F:chromatin binding"/>
    <property type="evidence" value="ECO:0007669"/>
    <property type="project" value="TreeGrafter"/>
</dbReference>
<dbReference type="InterPro" id="IPR003959">
    <property type="entry name" value="ATPase_AAA_core"/>
</dbReference>
<dbReference type="FunFam" id="1.10.8.60:FF:000084">
    <property type="entry name" value="p-loop containing nucleoside triphosphate hydrolase superfamily protein"/>
    <property type="match status" value="1"/>
</dbReference>
<dbReference type="InterPro" id="IPR041569">
    <property type="entry name" value="AAA_lid_3"/>
</dbReference>
<comment type="similarity">
    <text evidence="1">Belongs to the AAA ATPase family.</text>
</comment>
<dbReference type="GO" id="GO:0008270">
    <property type="term" value="F:zinc ion binding"/>
    <property type="evidence" value="ECO:0007669"/>
    <property type="project" value="UniProtKB-KW"/>
</dbReference>
<evidence type="ECO:0000256" key="1">
    <source>
        <dbReference type="ARBA" id="ARBA00006914"/>
    </source>
</evidence>
<dbReference type="InterPro" id="IPR013083">
    <property type="entry name" value="Znf_RING/FYVE/PHD"/>
</dbReference>
<feature type="region of interest" description="Disordered" evidence="8">
    <location>
        <begin position="84"/>
        <end position="146"/>
    </location>
</feature>
<organism evidence="10 11">
    <name type="scientific">Macleaya cordata</name>
    <name type="common">Five-seeded plume-poppy</name>
    <name type="synonym">Bocconia cordata</name>
    <dbReference type="NCBI Taxonomy" id="56857"/>
    <lineage>
        <taxon>Eukaryota</taxon>
        <taxon>Viridiplantae</taxon>
        <taxon>Streptophyta</taxon>
        <taxon>Embryophyta</taxon>
        <taxon>Tracheophyta</taxon>
        <taxon>Spermatophyta</taxon>
        <taxon>Magnoliopsida</taxon>
        <taxon>Ranunculales</taxon>
        <taxon>Papaveraceae</taxon>
        <taxon>Papaveroideae</taxon>
        <taxon>Macleaya</taxon>
    </lineage>
</organism>
<feature type="region of interest" description="Disordered" evidence="8">
    <location>
        <begin position="1667"/>
        <end position="1686"/>
    </location>
</feature>
<dbReference type="EMBL" id="MVGT01001723">
    <property type="protein sequence ID" value="OVA11216.1"/>
    <property type="molecule type" value="Genomic_DNA"/>
</dbReference>
<evidence type="ECO:0000313" key="10">
    <source>
        <dbReference type="EMBL" id="OVA11216.1"/>
    </source>
</evidence>
<dbReference type="GO" id="GO:0042393">
    <property type="term" value="F:histone binding"/>
    <property type="evidence" value="ECO:0007669"/>
    <property type="project" value="TreeGrafter"/>
</dbReference>
<feature type="compositionally biased region" description="Polar residues" evidence="8">
    <location>
        <begin position="219"/>
        <end position="228"/>
    </location>
</feature>
<dbReference type="PROSITE" id="PS51805">
    <property type="entry name" value="EPHD"/>
    <property type="match status" value="1"/>
</dbReference>
<dbReference type="InParanoid" id="A0A200QL63"/>
<dbReference type="InterPro" id="IPR027417">
    <property type="entry name" value="P-loop_NTPase"/>
</dbReference>
<dbReference type="GO" id="GO:0006334">
    <property type="term" value="P:nucleosome assembly"/>
    <property type="evidence" value="ECO:0007669"/>
    <property type="project" value="TreeGrafter"/>
</dbReference>
<feature type="compositionally biased region" description="Basic and acidic residues" evidence="8">
    <location>
        <begin position="108"/>
        <end position="124"/>
    </location>
</feature>
<dbReference type="GO" id="GO:0005634">
    <property type="term" value="C:nucleus"/>
    <property type="evidence" value="ECO:0007669"/>
    <property type="project" value="TreeGrafter"/>
</dbReference>
<dbReference type="OMA" id="GKLFQGW"/>
<dbReference type="InterPro" id="IPR003960">
    <property type="entry name" value="ATPase_AAA_CS"/>
</dbReference>
<dbReference type="OrthoDB" id="5421at2759"/>
<feature type="region of interest" description="Disordered" evidence="8">
    <location>
        <begin position="1603"/>
        <end position="1630"/>
    </location>
</feature>
<dbReference type="STRING" id="56857.A0A200QL63"/>
<proteinExistence type="inferred from homology"/>
<comment type="caution">
    <text evidence="10">The sequence shown here is derived from an EMBL/GenBank/DDBJ whole genome shotgun (WGS) entry which is preliminary data.</text>
</comment>
<evidence type="ECO:0000313" key="11">
    <source>
        <dbReference type="Proteomes" id="UP000195402"/>
    </source>
</evidence>
<dbReference type="Pfam" id="PF13771">
    <property type="entry name" value="zf-HC5HC2H"/>
    <property type="match status" value="1"/>
</dbReference>
<accession>A0A200QL63</accession>
<evidence type="ECO:0000256" key="3">
    <source>
        <dbReference type="ARBA" id="ARBA00022741"/>
    </source>
</evidence>
<keyword evidence="2" id="KW-0479">Metal-binding</keyword>
<dbReference type="FunCoup" id="A0A200QL63">
    <property type="interactions" value="1572"/>
</dbReference>
<feature type="region of interest" description="Disordered" evidence="8">
    <location>
        <begin position="183"/>
        <end position="236"/>
    </location>
</feature>
<keyword evidence="7" id="KW-0103">Bromodomain</keyword>
<dbReference type="GO" id="GO:0016887">
    <property type="term" value="F:ATP hydrolysis activity"/>
    <property type="evidence" value="ECO:0007669"/>
    <property type="project" value="InterPro"/>
</dbReference>
<evidence type="ECO:0000256" key="7">
    <source>
        <dbReference type="ARBA" id="ARBA00023117"/>
    </source>
</evidence>
<keyword evidence="6" id="KW-0067">ATP-binding</keyword>
<keyword evidence="5" id="KW-0862">Zinc</keyword>
<evidence type="ECO:0000256" key="5">
    <source>
        <dbReference type="ARBA" id="ARBA00022833"/>
    </source>
</evidence>
<feature type="domain" description="PHD-type" evidence="9">
    <location>
        <begin position="553"/>
        <end position="623"/>
    </location>
</feature>
<keyword evidence="4" id="KW-0863">Zinc-finger</keyword>
<feature type="compositionally biased region" description="Polar residues" evidence="8">
    <location>
        <begin position="1667"/>
        <end position="1683"/>
    </location>
</feature>
<dbReference type="Pfam" id="PF17862">
    <property type="entry name" value="AAA_lid_3"/>
    <property type="match status" value="1"/>
</dbReference>
<dbReference type="GO" id="GO:0005524">
    <property type="term" value="F:ATP binding"/>
    <property type="evidence" value="ECO:0007669"/>
    <property type="project" value="UniProtKB-KW"/>
</dbReference>
<feature type="compositionally biased region" description="Basic and acidic residues" evidence="8">
    <location>
        <begin position="186"/>
        <end position="200"/>
    </location>
</feature>
<dbReference type="Proteomes" id="UP000195402">
    <property type="component" value="Unassembled WGS sequence"/>
</dbReference>
<dbReference type="InterPro" id="IPR003593">
    <property type="entry name" value="AAA+_ATPase"/>
</dbReference>
<keyword evidence="3" id="KW-0547">Nucleotide-binding</keyword>
<keyword evidence="11" id="KW-1185">Reference proteome</keyword>
<dbReference type="PROSITE" id="PS00674">
    <property type="entry name" value="AAA"/>
    <property type="match status" value="1"/>
</dbReference>
<dbReference type="PANTHER" id="PTHR23069:SF7">
    <property type="entry name" value="P-LOOP CONTAINING NUCLEOSIDE TRIPHOSPHATE HYDROLASES SUPERFAMILY PROTEIN"/>
    <property type="match status" value="1"/>
</dbReference>
<evidence type="ECO:0000256" key="2">
    <source>
        <dbReference type="ARBA" id="ARBA00022723"/>
    </source>
</evidence>
<dbReference type="FunFam" id="3.40.50.300:FF:000061">
    <property type="entry name" value="ATPase family, AAA domain-containing 2"/>
    <property type="match status" value="1"/>
</dbReference>
<dbReference type="GO" id="GO:0006337">
    <property type="term" value="P:nucleosome disassembly"/>
    <property type="evidence" value="ECO:0007669"/>
    <property type="project" value="TreeGrafter"/>
</dbReference>
<evidence type="ECO:0000256" key="4">
    <source>
        <dbReference type="ARBA" id="ARBA00022771"/>
    </source>
</evidence>
<sequence length="1990" mass="220073">MRLPESNVSREKGNNLRNPSSQRSGSERFRAKKKQKRLDAICEQVYNRNRVIEVESNEGNAAGTAGSDAGLLRRSSRVRRAPVVLDASPSPVRKRRKIDNVGGSSSVKKNEGCDDRRNDEDGLEKPSPVPNSENLDEQGSWRSRLRSRVNNVSFGLKGKNGSPRGKRKLFYEADESIEGSKINGKKMNDREEGTEEEKSCIVKTKKSVNNEAKGLTGPKSENQPTGSFDNEEEGNEMNVGGRLLNLDYHEDNLLLKSTFENGNDMVVGPNSSTQINEEGGNQMLDDLQLDEEQSGSRELETIVESEKQLEEAGGEKEGGVRADTLEMAELPIDQLDNGGTRDSKDIFLGELGSKPLIDENDTKADKLKHFKTDTLNKARIREGRRCGLCGGGTDGKPPRRMVRDSVESDNEAYGGSSASEDANYDVLDGFGDESGWLGRLLGPIHDRFGIAGVWVHQHCAVWSPEVGFIDLAAFLIKLHICGLLEEGYGFLWQFLPSFDYDAGQYNTLISTLHEYALVLFDFKSYVLHMSPFSLGCGANIWVHFFHHGLLLVRVYFAGLGCLKNVRAALCRGRSLKCSRCGRPGATIGCRVDRCPKTYHLPCARADGCVFDHRKFLIACIDHRHLFQPHGNHHSKWLKKLKVKKMKLEMRKLSHDASRKDFEVEEKWLENCGEDEEFLKREGKRLHRDLLRITPVYIGGPNSENEKLYQGWESVAGLQDVIQCMKEVVILPLLYPEFFSTLGLTPPRGVLLHGYPGTGKTLVVRALIGSCARGDKRIAYFARKGADCLGKYVGDAERQLRLLFQVAEKSQPSIIFFDEIDGLAPCRTRQQDQTHNSVVSTLLALLDGLKSRGSVIVIGATNRPEAVDPALRRPGRFDREIYFPLPSVKDRAAILSFHTQSWPKPVHGSLLKWIAQETVGFAGADLQALCTQAAMIALKRNCAWQELIMSVAEKKANNDKCPPLPSFTVEERDWLDALACAPPPCSRREAGMAANDVVSYPLHMHLIPCLLQPLSHLLVSLYLDERIWLPPSLYKAAKLIKSVLVSALEKMQMSSDVWWCHLHDLIQEADVVKEIETNLYGLLIGPSIVADSDVLDDDTNKEKEKFELHKVNLAGARANLLRNLSYSSGRASGFRVLIAGCPRSGQSHLASSLLHGFVGRVEIQKVNLATISQEGQGDAVQGVTHILMKCARAGLCIIYLPRIDLWAVETNHMVAETESEICENVYKSTDTAVPHDATRTVSQAWNTFVEQVDSTCLSASLIILATSEVPDQVLPPRISQFFTSHVSNCKEIAPREHTIPRFLVQLDGNFDCDMVINSSATELSRRLVQHYVQLIHHRTHIGNMSKEHTVCDAVEGNPVIESHHRENRVASEGSCAVTSGWTASNGNASCNDNKIQQHINCDEPCPPLLKTTGHQENEVIPGHPQDSVPRILPSRTVKGKPSLLCAISTFGYQILRYPHFSELCWTTSKLKEGPCTDINGPWKGWPFNSCVIRPKKSIENAAVAWSSSNPKTKETSGLVRGLIAVGMLAYKGAYTSVREVSFEVRKVLELLVEQINAKILGGKDRYRFLRLLSQVAFLEDMVNSWVYTLQSLELDSQMPLSNTGPTIVGSPDNPAGGYPCIPSISPKDSHEVKVQGQSPRGFVTENGGIDSIRELTNLGMLNSEVTTTVSGGPSEQMASLNHSSPGMLKSSSLAANSLAIENTSNTHTKTIHTEHGLSESNGPVAVLHEGFGSSKQSNDLAMEETVLPSKDGVCSLGESGVNMNSSIRKVSYHCNGLSIETDPSKHCVDEPIEDVNFTSNKSSGVSAVSGITCLYSCCSDCLHKLYVLIQKLLIHEKERKGSCWTVEDVHDAVSSWSVNLLSVVRKFCVAESAKNSEFLGKKVRHEYNGGFCVCPEVGCIHSMEASRQCKSPVNRVVMPMECSSHLECKSVTAKTDFCTNSQFELGLKFFFRNSVLIPSDSDKDVLFHCKFENLCLSSLIELLVMIKQPLD</sequence>
<evidence type="ECO:0000256" key="8">
    <source>
        <dbReference type="SAM" id="MobiDB-lite"/>
    </source>
</evidence>
<evidence type="ECO:0000259" key="9">
    <source>
        <dbReference type="PROSITE" id="PS51805"/>
    </source>
</evidence>
<dbReference type="InterPro" id="IPR045199">
    <property type="entry name" value="ATAD2-like"/>
</dbReference>
<dbReference type="PANTHER" id="PTHR23069">
    <property type="entry name" value="AAA DOMAIN-CONTAINING"/>
    <property type="match status" value="1"/>
</dbReference>
<gene>
    <name evidence="10" type="ORF">BVC80_8687g6</name>
</gene>
<dbReference type="SMART" id="SM00382">
    <property type="entry name" value="AAA"/>
    <property type="match status" value="1"/>
</dbReference>
<feature type="region of interest" description="Disordered" evidence="8">
    <location>
        <begin position="1"/>
        <end position="38"/>
    </location>
</feature>
<dbReference type="SUPFAM" id="SSF52540">
    <property type="entry name" value="P-loop containing nucleoside triphosphate hydrolases"/>
    <property type="match status" value="1"/>
</dbReference>
<evidence type="ECO:0000256" key="6">
    <source>
        <dbReference type="ARBA" id="ARBA00022840"/>
    </source>
</evidence>
<feature type="compositionally biased region" description="Polar residues" evidence="8">
    <location>
        <begin position="15"/>
        <end position="24"/>
    </location>
</feature>
<name>A0A200QL63_MACCD</name>
<dbReference type="Pfam" id="PF00004">
    <property type="entry name" value="AAA"/>
    <property type="match status" value="1"/>
</dbReference>